<dbReference type="Proteomes" id="UP001266305">
    <property type="component" value="Unassembled WGS sequence"/>
</dbReference>
<proteinExistence type="predicted"/>
<feature type="region of interest" description="Disordered" evidence="1">
    <location>
        <begin position="27"/>
        <end position="169"/>
    </location>
</feature>
<feature type="compositionally biased region" description="Pro residues" evidence="1">
    <location>
        <begin position="152"/>
        <end position="162"/>
    </location>
</feature>
<gene>
    <name evidence="2" type="ORF">P7K49_002443</name>
</gene>
<evidence type="ECO:0000256" key="1">
    <source>
        <dbReference type="SAM" id="MobiDB-lite"/>
    </source>
</evidence>
<reference evidence="2 3" key="1">
    <citation type="submission" date="2023-05" db="EMBL/GenBank/DDBJ databases">
        <title>B98-5 Cell Line De Novo Hybrid Assembly: An Optical Mapping Approach.</title>
        <authorList>
            <person name="Kananen K."/>
            <person name="Auerbach J.A."/>
            <person name="Kautto E."/>
            <person name="Blachly J.S."/>
        </authorList>
    </citation>
    <scope>NUCLEOTIDE SEQUENCE [LARGE SCALE GENOMIC DNA]</scope>
    <source>
        <strain evidence="2">B95-8</strain>
        <tissue evidence="2">Cell line</tissue>
    </source>
</reference>
<dbReference type="EMBL" id="JASSZA010000001">
    <property type="protein sequence ID" value="KAK2121057.1"/>
    <property type="molecule type" value="Genomic_DNA"/>
</dbReference>
<feature type="non-terminal residue" evidence="2">
    <location>
        <position position="191"/>
    </location>
</feature>
<name>A0ABQ9WLA3_SAGOE</name>
<comment type="caution">
    <text evidence="2">The sequence shown here is derived from an EMBL/GenBank/DDBJ whole genome shotgun (WGS) entry which is preliminary data.</text>
</comment>
<accession>A0ABQ9WLA3</accession>
<evidence type="ECO:0000313" key="3">
    <source>
        <dbReference type="Proteomes" id="UP001266305"/>
    </source>
</evidence>
<organism evidence="2 3">
    <name type="scientific">Saguinus oedipus</name>
    <name type="common">Cotton-top tamarin</name>
    <name type="synonym">Oedipomidas oedipus</name>
    <dbReference type="NCBI Taxonomy" id="9490"/>
    <lineage>
        <taxon>Eukaryota</taxon>
        <taxon>Metazoa</taxon>
        <taxon>Chordata</taxon>
        <taxon>Craniata</taxon>
        <taxon>Vertebrata</taxon>
        <taxon>Euteleostomi</taxon>
        <taxon>Mammalia</taxon>
        <taxon>Eutheria</taxon>
        <taxon>Euarchontoglires</taxon>
        <taxon>Primates</taxon>
        <taxon>Haplorrhini</taxon>
        <taxon>Platyrrhini</taxon>
        <taxon>Cebidae</taxon>
        <taxon>Callitrichinae</taxon>
        <taxon>Saguinus</taxon>
    </lineage>
</organism>
<evidence type="ECO:0000313" key="2">
    <source>
        <dbReference type="EMBL" id="KAK2121057.1"/>
    </source>
</evidence>
<protein>
    <submittedName>
        <fullName evidence="2">Uncharacterized protein</fullName>
    </submittedName>
</protein>
<keyword evidence="3" id="KW-1185">Reference proteome</keyword>
<sequence>MQDLLAGAVVLGSGSGASLWVSREQAGLAAPTPRLGSVPQTSPISAGAGPGTPRLARASPPGEPFMRVAPPGLAAAAAARDSEPGPVPGAGGCREHRLGSQPRPENGPPGSQRTASGRGLRRGDSADAVIRSIGPSRVSLPAADKKRLKAPLGPPAPGPPRGPRLQVGRSLTLQPDYAKYATFKAAVLKAA</sequence>